<evidence type="ECO:0000313" key="3">
    <source>
        <dbReference type="Proteomes" id="UP000265618"/>
    </source>
</evidence>
<protein>
    <submittedName>
        <fullName evidence="2">Uncharacterized protein</fullName>
    </submittedName>
</protein>
<name>A0A9K3CR57_9EUKA</name>
<feature type="compositionally biased region" description="Low complexity" evidence="1">
    <location>
        <begin position="20"/>
        <end position="29"/>
    </location>
</feature>
<sequence>METAPVEEGQVVDKQQSGTGTAATETPAADADKAAAIKRRAAKRARNRKNRKEKQKQAAAAAAAPQPQAQGEQQQQSFAEMMAAMQIQTRQLSRDEMVNIIRLYGEYMAQLGGQTAEAEGEAVEGEEPQPAMDIPALVAELEGLKDDELEEASNGMNIFAQVVMVNFYPVCCILLEQIAKYLCVLIPIHVCCILLEQIAKYLEDHTELTDKDREPFHGHMAVLGQMFQLLNNANPVDAFMLIPQLQKFNHLPPEFSAQYFQPEMDKLAAEQLKMEKEMGNQAADEIDRLIAEKGLA</sequence>
<reference evidence="2 3" key="1">
    <citation type="journal article" date="2018" name="PLoS ONE">
        <title>The draft genome of Kipferlia bialata reveals reductive genome evolution in fornicate parasites.</title>
        <authorList>
            <person name="Tanifuji G."/>
            <person name="Takabayashi S."/>
            <person name="Kume K."/>
            <person name="Takagi M."/>
            <person name="Nakayama T."/>
            <person name="Kamikawa R."/>
            <person name="Inagaki Y."/>
            <person name="Hashimoto T."/>
        </authorList>
    </citation>
    <scope>NUCLEOTIDE SEQUENCE [LARGE SCALE GENOMIC DNA]</scope>
    <source>
        <strain evidence="2">NY0173</strain>
    </source>
</reference>
<keyword evidence="3" id="KW-1185">Reference proteome</keyword>
<dbReference type="AlphaFoldDB" id="A0A9K3CR57"/>
<evidence type="ECO:0000256" key="1">
    <source>
        <dbReference type="SAM" id="MobiDB-lite"/>
    </source>
</evidence>
<organism evidence="2 3">
    <name type="scientific">Kipferlia bialata</name>
    <dbReference type="NCBI Taxonomy" id="797122"/>
    <lineage>
        <taxon>Eukaryota</taxon>
        <taxon>Metamonada</taxon>
        <taxon>Carpediemonas-like organisms</taxon>
        <taxon>Kipferlia</taxon>
    </lineage>
</organism>
<feature type="region of interest" description="Disordered" evidence="1">
    <location>
        <begin position="1"/>
        <end position="76"/>
    </location>
</feature>
<evidence type="ECO:0000313" key="2">
    <source>
        <dbReference type="EMBL" id="GIQ81302.1"/>
    </source>
</evidence>
<accession>A0A9K3CR57</accession>
<dbReference type="Proteomes" id="UP000265618">
    <property type="component" value="Unassembled WGS sequence"/>
</dbReference>
<dbReference type="EMBL" id="BDIP01000358">
    <property type="protein sequence ID" value="GIQ81302.1"/>
    <property type="molecule type" value="Genomic_DNA"/>
</dbReference>
<feature type="compositionally biased region" description="Low complexity" evidence="1">
    <location>
        <begin position="57"/>
        <end position="76"/>
    </location>
</feature>
<comment type="caution">
    <text evidence="2">The sequence shown here is derived from an EMBL/GenBank/DDBJ whole genome shotgun (WGS) entry which is preliminary data.</text>
</comment>
<gene>
    <name evidence="2" type="ORF">KIPB_002244</name>
</gene>
<proteinExistence type="predicted"/>
<feature type="compositionally biased region" description="Basic residues" evidence="1">
    <location>
        <begin position="36"/>
        <end position="54"/>
    </location>
</feature>